<evidence type="ECO:0008006" key="4">
    <source>
        <dbReference type="Google" id="ProtNLM"/>
    </source>
</evidence>
<dbReference type="Proteomes" id="UP001151760">
    <property type="component" value="Unassembled WGS sequence"/>
</dbReference>
<dbReference type="EMBL" id="BQNB010018404">
    <property type="protein sequence ID" value="GJT74022.1"/>
    <property type="molecule type" value="Genomic_DNA"/>
</dbReference>
<feature type="compositionally biased region" description="Basic and acidic residues" evidence="1">
    <location>
        <begin position="189"/>
        <end position="202"/>
    </location>
</feature>
<feature type="compositionally biased region" description="Basic and acidic residues" evidence="1">
    <location>
        <begin position="143"/>
        <end position="157"/>
    </location>
</feature>
<feature type="region of interest" description="Disordered" evidence="1">
    <location>
        <begin position="133"/>
        <end position="158"/>
    </location>
</feature>
<evidence type="ECO:0000256" key="1">
    <source>
        <dbReference type="SAM" id="MobiDB-lite"/>
    </source>
</evidence>
<comment type="caution">
    <text evidence="2">The sequence shown here is derived from an EMBL/GenBank/DDBJ whole genome shotgun (WGS) entry which is preliminary data.</text>
</comment>
<reference evidence="2" key="2">
    <citation type="submission" date="2022-01" db="EMBL/GenBank/DDBJ databases">
        <authorList>
            <person name="Yamashiro T."/>
            <person name="Shiraishi A."/>
            <person name="Satake H."/>
            <person name="Nakayama K."/>
        </authorList>
    </citation>
    <scope>NUCLEOTIDE SEQUENCE</scope>
</reference>
<name>A0ABQ5GGD5_9ASTR</name>
<organism evidence="2 3">
    <name type="scientific">Tanacetum coccineum</name>
    <dbReference type="NCBI Taxonomy" id="301880"/>
    <lineage>
        <taxon>Eukaryota</taxon>
        <taxon>Viridiplantae</taxon>
        <taxon>Streptophyta</taxon>
        <taxon>Embryophyta</taxon>
        <taxon>Tracheophyta</taxon>
        <taxon>Spermatophyta</taxon>
        <taxon>Magnoliopsida</taxon>
        <taxon>eudicotyledons</taxon>
        <taxon>Gunneridae</taxon>
        <taxon>Pentapetalae</taxon>
        <taxon>asterids</taxon>
        <taxon>campanulids</taxon>
        <taxon>Asterales</taxon>
        <taxon>Asteraceae</taxon>
        <taxon>Asteroideae</taxon>
        <taxon>Anthemideae</taxon>
        <taxon>Anthemidinae</taxon>
        <taxon>Tanacetum</taxon>
    </lineage>
</organism>
<feature type="region of interest" description="Disordered" evidence="1">
    <location>
        <begin position="173"/>
        <end position="202"/>
    </location>
</feature>
<evidence type="ECO:0000313" key="2">
    <source>
        <dbReference type="EMBL" id="GJT74022.1"/>
    </source>
</evidence>
<proteinExistence type="predicted"/>
<protein>
    <recommendedName>
        <fullName evidence="4">DUF4283 domain-containing protein</fullName>
    </recommendedName>
</protein>
<sequence length="202" mass="22894">MGKIKDINALSNLYVILADEGFDNVNLSYLGGFWVLIDAGLLTSKENMIKHVVVAYWFFELRPADSSFVSDDRLVWISVEGLPIITWNNNTLAKIVSQWGTLSDVDTVVDPSLPFKKIIYAWTPEFNNEFYENSSSDEESVKDEEINSHKKGTKSDDPFGIYKILNMNKEMEDLKGDDPTFPPGFTPKVVDDKKLDKPWGTT</sequence>
<accession>A0ABQ5GGD5</accession>
<reference evidence="2" key="1">
    <citation type="journal article" date="2022" name="Int. J. Mol. Sci.">
        <title>Draft Genome of Tanacetum Coccineum: Genomic Comparison of Closely Related Tanacetum-Family Plants.</title>
        <authorList>
            <person name="Yamashiro T."/>
            <person name="Shiraishi A."/>
            <person name="Nakayama K."/>
            <person name="Satake H."/>
        </authorList>
    </citation>
    <scope>NUCLEOTIDE SEQUENCE</scope>
</reference>
<gene>
    <name evidence="2" type="ORF">Tco_1033308</name>
</gene>
<evidence type="ECO:0000313" key="3">
    <source>
        <dbReference type="Proteomes" id="UP001151760"/>
    </source>
</evidence>
<keyword evidence="3" id="KW-1185">Reference proteome</keyword>